<evidence type="ECO:0000256" key="9">
    <source>
        <dbReference type="ARBA" id="ARBA00022777"/>
    </source>
</evidence>
<evidence type="ECO:0000256" key="10">
    <source>
        <dbReference type="ARBA" id="ARBA00022840"/>
    </source>
</evidence>
<comment type="catalytic activity">
    <reaction evidence="13">
        <text>pyruvate + ATP + H2O = phosphoenolpyruvate + AMP + phosphate + 2 H(+)</text>
        <dbReference type="Rhea" id="RHEA:11364"/>
        <dbReference type="ChEBI" id="CHEBI:15361"/>
        <dbReference type="ChEBI" id="CHEBI:15377"/>
        <dbReference type="ChEBI" id="CHEBI:15378"/>
        <dbReference type="ChEBI" id="CHEBI:30616"/>
        <dbReference type="ChEBI" id="CHEBI:43474"/>
        <dbReference type="ChEBI" id="CHEBI:58702"/>
        <dbReference type="ChEBI" id="CHEBI:456215"/>
        <dbReference type="EC" id="2.7.9.2"/>
    </reaction>
</comment>
<dbReference type="GO" id="GO:0008986">
    <property type="term" value="F:pyruvate, water dikinase activity"/>
    <property type="evidence" value="ECO:0007669"/>
    <property type="project" value="UniProtKB-EC"/>
</dbReference>
<dbReference type="Pfam" id="PF01326">
    <property type="entry name" value="PPDK_N"/>
    <property type="match status" value="1"/>
</dbReference>
<keyword evidence="7" id="KW-0479">Metal-binding</keyword>
<evidence type="ECO:0000256" key="3">
    <source>
        <dbReference type="ARBA" id="ARBA00004742"/>
    </source>
</evidence>
<dbReference type="InterPro" id="IPR013815">
    <property type="entry name" value="ATP_grasp_subdomain_1"/>
</dbReference>
<gene>
    <name evidence="15" type="ORF">ASZ90_008453</name>
</gene>
<keyword evidence="9 15" id="KW-0418">Kinase</keyword>
<evidence type="ECO:0000256" key="7">
    <source>
        <dbReference type="ARBA" id="ARBA00022723"/>
    </source>
</evidence>
<name>A0A0W8FLW8_9ZZZZ</name>
<dbReference type="InterPro" id="IPR002192">
    <property type="entry name" value="PPDK_AMP/ATP-bd"/>
</dbReference>
<evidence type="ECO:0000256" key="12">
    <source>
        <dbReference type="ARBA" id="ARBA00033470"/>
    </source>
</evidence>
<evidence type="ECO:0000259" key="14">
    <source>
        <dbReference type="Pfam" id="PF01326"/>
    </source>
</evidence>
<reference evidence="15" key="1">
    <citation type="journal article" date="2015" name="Proc. Natl. Acad. Sci. U.S.A.">
        <title>Networks of energetic and metabolic interactions define dynamics in microbial communities.</title>
        <authorList>
            <person name="Embree M."/>
            <person name="Liu J.K."/>
            <person name="Al-Bassam M.M."/>
            <person name="Zengler K."/>
        </authorList>
    </citation>
    <scope>NUCLEOTIDE SEQUENCE</scope>
</reference>
<evidence type="ECO:0000256" key="2">
    <source>
        <dbReference type="ARBA" id="ARBA00002988"/>
    </source>
</evidence>
<evidence type="ECO:0000256" key="13">
    <source>
        <dbReference type="ARBA" id="ARBA00047700"/>
    </source>
</evidence>
<accession>A0A0W8FLW8</accession>
<evidence type="ECO:0000256" key="6">
    <source>
        <dbReference type="ARBA" id="ARBA00022679"/>
    </source>
</evidence>
<evidence type="ECO:0000313" key="15">
    <source>
        <dbReference type="EMBL" id="KUG21796.1"/>
    </source>
</evidence>
<keyword evidence="15" id="KW-0670">Pyruvate</keyword>
<proteinExistence type="inferred from homology"/>
<feature type="domain" description="Pyruvate phosphate dikinase AMP/ATP-binding" evidence="14">
    <location>
        <begin position="294"/>
        <end position="674"/>
    </location>
</feature>
<dbReference type="AlphaFoldDB" id="A0A0W8FLW8"/>
<evidence type="ECO:0000256" key="8">
    <source>
        <dbReference type="ARBA" id="ARBA00022741"/>
    </source>
</evidence>
<evidence type="ECO:0000256" key="5">
    <source>
        <dbReference type="ARBA" id="ARBA00011996"/>
    </source>
</evidence>
<dbReference type="GO" id="GO:0005524">
    <property type="term" value="F:ATP binding"/>
    <property type="evidence" value="ECO:0007669"/>
    <property type="project" value="UniProtKB-KW"/>
</dbReference>
<keyword evidence="10" id="KW-0067">ATP-binding</keyword>
<keyword evidence="6" id="KW-0808">Transferase</keyword>
<dbReference type="PANTHER" id="PTHR43030">
    <property type="entry name" value="PHOSPHOENOLPYRUVATE SYNTHASE"/>
    <property type="match status" value="1"/>
</dbReference>
<dbReference type="PANTHER" id="PTHR43030:SF1">
    <property type="entry name" value="PHOSPHOENOLPYRUVATE SYNTHASE"/>
    <property type="match status" value="1"/>
</dbReference>
<comment type="pathway">
    <text evidence="3">Carbohydrate biosynthesis; gluconeogenesis.</text>
</comment>
<evidence type="ECO:0000256" key="11">
    <source>
        <dbReference type="ARBA" id="ARBA00022842"/>
    </source>
</evidence>
<dbReference type="GO" id="GO:0046872">
    <property type="term" value="F:metal ion binding"/>
    <property type="evidence" value="ECO:0007669"/>
    <property type="project" value="UniProtKB-KW"/>
</dbReference>
<comment type="cofactor">
    <cofactor evidence="1">
        <name>Mg(2+)</name>
        <dbReference type="ChEBI" id="CHEBI:18420"/>
    </cofactor>
</comment>
<dbReference type="Gene3D" id="3.30.1490.20">
    <property type="entry name" value="ATP-grasp fold, A domain"/>
    <property type="match status" value="1"/>
</dbReference>
<dbReference type="EC" id="2.7.9.2" evidence="5"/>
<dbReference type="EMBL" id="LNQE01001021">
    <property type="protein sequence ID" value="KUG21796.1"/>
    <property type="molecule type" value="Genomic_DNA"/>
</dbReference>
<comment type="caution">
    <text evidence="15">The sequence shown here is derived from an EMBL/GenBank/DDBJ whole genome shotgun (WGS) entry which is preliminary data.</text>
</comment>
<evidence type="ECO:0000256" key="4">
    <source>
        <dbReference type="ARBA" id="ARBA00007837"/>
    </source>
</evidence>
<comment type="similarity">
    <text evidence="4">Belongs to the PEP-utilizing enzyme family.</text>
</comment>
<sequence length="860" mass="99027">MNISSVSTGIAGLDKTLNYLQMGDNVVFQVENIEDYKTFVTPYVNTALEKGRRVVYMRFAKHPPLIDNTGKVTIYKLNADIGFESFSTQVHYIIRQEGRDVFYVFDCLSDLLLTWATDLMIGNFFVITCPYLFELNTVAYFSILRNRHSFKTIARIRETTQVLLDIYNYQGKLCIHPIKAWQRYSPTMFLPHMMEEDEFVPITNSADATSLFSYLNQASDSNVERNLDYWDRLFMQARDLSESSKNTEEKQKMIEQLSRVLLGREKRMLALIKEYFTLEDLLEIKDRLIGTGFIGGKSAGMLLARNILRKDASVKWSEHLELHDSFYIGSDIFYSYMVQNGWWRELMAHKTKESYFESARELKDKMLKGVFPEEVRERFLLMLEYYGQSPIIVRSSSLLEDAFGNAFAGKYESFFCANQGTPEERYEHFEEAVRKIFASTMNIDALTYRLQRGLDQQDEQMALLVQRVSGSSRKHFFFPELAGVGLSYNPFVWRKGMNPKAGMLRLVFGLGTRAVNRMENDYPRIVALDEPLVKPYAKPEDAARFSQHCVDVLNLEENNFQSLSVDEALNDDLDARLDIIGSRDIEASDRMSALGKQRDVWILTFDDLLAKTEFTELMSIMLKRLESIYSYPVDIEFTVNFNADGKMQINLLQCRPFQTKGLSSRVEIPEKIKKSKILLKQEGNFMGGSVHENISRIIYIDPKSYAKLTLSEKYNIARLIGKLNKTINDRTAMPTILFGPGRWGTTTPAMGVPVTFSEINNIAAIAEIAYKEGSLIPDLSFGTHFFQDMVEMNIFYMAIYPEQAKVIFNTSVMESMPNIMGELVPEDRQYENVVQVYDVKEKKLILLSDIVAQEMLCFFS</sequence>
<dbReference type="SUPFAM" id="SSF56059">
    <property type="entry name" value="Glutathione synthetase ATP-binding domain-like"/>
    <property type="match status" value="1"/>
</dbReference>
<dbReference type="InterPro" id="IPR006319">
    <property type="entry name" value="PEP_synth"/>
</dbReference>
<comment type="function">
    <text evidence="2">Catalyzes the phosphorylation of pyruvate to phosphoenolpyruvate.</text>
</comment>
<protein>
    <recommendedName>
        <fullName evidence="5">pyruvate, water dikinase</fullName>
        <ecNumber evidence="5">2.7.9.2</ecNumber>
    </recommendedName>
    <alternativeName>
        <fullName evidence="12">Pyruvate, water dikinase</fullName>
    </alternativeName>
</protein>
<evidence type="ECO:0000256" key="1">
    <source>
        <dbReference type="ARBA" id="ARBA00001946"/>
    </source>
</evidence>
<keyword evidence="8" id="KW-0547">Nucleotide-binding</keyword>
<organism evidence="15">
    <name type="scientific">hydrocarbon metagenome</name>
    <dbReference type="NCBI Taxonomy" id="938273"/>
    <lineage>
        <taxon>unclassified sequences</taxon>
        <taxon>metagenomes</taxon>
        <taxon>ecological metagenomes</taxon>
    </lineage>
</organism>
<keyword evidence="11" id="KW-0460">Magnesium</keyword>